<dbReference type="PANTHER" id="PTHR43162">
    <property type="match status" value="1"/>
</dbReference>
<reference evidence="5 6" key="1">
    <citation type="submission" date="2018-12" db="EMBL/GenBank/DDBJ databases">
        <title>Draft genome sequence of Xylaria grammica IHI A82.</title>
        <authorList>
            <person name="Buettner E."/>
            <person name="Kellner H."/>
        </authorList>
    </citation>
    <scope>NUCLEOTIDE SEQUENCE [LARGE SCALE GENOMIC DNA]</scope>
    <source>
        <strain evidence="5 6">IHI A82</strain>
    </source>
</reference>
<keyword evidence="3" id="KW-0017">Alkaloid metabolism</keyword>
<evidence type="ECO:0000313" key="5">
    <source>
        <dbReference type="EMBL" id="RWA13984.1"/>
    </source>
</evidence>
<proteinExistence type="inferred from homology"/>
<dbReference type="AlphaFoldDB" id="A0A439DHW1"/>
<dbReference type="InterPro" id="IPR036291">
    <property type="entry name" value="NAD(P)-bd_dom_sf"/>
</dbReference>
<comment type="caution">
    <text evidence="5">The sequence shown here is derived from an EMBL/GenBank/DDBJ whole genome shotgun (WGS) entry which is preliminary data.</text>
</comment>
<dbReference type="Proteomes" id="UP000286045">
    <property type="component" value="Unassembled WGS sequence"/>
</dbReference>
<dbReference type="GO" id="GO:0016491">
    <property type="term" value="F:oxidoreductase activity"/>
    <property type="evidence" value="ECO:0007669"/>
    <property type="project" value="UniProtKB-KW"/>
</dbReference>
<evidence type="ECO:0000256" key="3">
    <source>
        <dbReference type="ARBA" id="ARBA00022589"/>
    </source>
</evidence>
<keyword evidence="6" id="KW-1185">Reference proteome</keyword>
<evidence type="ECO:0000313" key="6">
    <source>
        <dbReference type="Proteomes" id="UP000286045"/>
    </source>
</evidence>
<dbReference type="Gene3D" id="3.90.25.10">
    <property type="entry name" value="UDP-galactose 4-epimerase, domain 1"/>
    <property type="match status" value="1"/>
</dbReference>
<dbReference type="STRING" id="363999.A0A439DHW1"/>
<accession>A0A439DHW1</accession>
<dbReference type="EMBL" id="RYZI01000016">
    <property type="protein sequence ID" value="RWA13984.1"/>
    <property type="molecule type" value="Genomic_DNA"/>
</dbReference>
<comment type="pathway">
    <text evidence="1">Alkaloid biosynthesis; ergot alkaloid biosynthesis.</text>
</comment>
<name>A0A439DHW1_9PEZI</name>
<dbReference type="UniPathway" id="UPA00327"/>
<dbReference type="NCBIfam" id="TIGR03649">
    <property type="entry name" value="ergot_EASG"/>
    <property type="match status" value="1"/>
</dbReference>
<organism evidence="5 6">
    <name type="scientific">Xylaria grammica</name>
    <dbReference type="NCBI Taxonomy" id="363999"/>
    <lineage>
        <taxon>Eukaryota</taxon>
        <taxon>Fungi</taxon>
        <taxon>Dikarya</taxon>
        <taxon>Ascomycota</taxon>
        <taxon>Pezizomycotina</taxon>
        <taxon>Sordariomycetes</taxon>
        <taxon>Xylariomycetidae</taxon>
        <taxon>Xylariales</taxon>
        <taxon>Xylariaceae</taxon>
        <taxon>Xylaria</taxon>
    </lineage>
</organism>
<protein>
    <recommendedName>
        <fullName evidence="7">NAD(P)-binding domain-containing protein</fullName>
    </recommendedName>
</protein>
<keyword evidence="4" id="KW-0560">Oxidoreductase</keyword>
<comment type="similarity">
    <text evidence="2">Belongs to the fgaFS/easG family.</text>
</comment>
<evidence type="ECO:0000256" key="4">
    <source>
        <dbReference type="ARBA" id="ARBA00023002"/>
    </source>
</evidence>
<dbReference type="InterPro" id="IPR019901">
    <property type="entry name" value="Ergot_alkaloid_biosynthesis"/>
</dbReference>
<dbReference type="PANTHER" id="PTHR43162:SF1">
    <property type="entry name" value="PRESTALK A DIFFERENTIATION PROTEIN A"/>
    <property type="match status" value="1"/>
</dbReference>
<evidence type="ECO:0000256" key="1">
    <source>
        <dbReference type="ARBA" id="ARBA00005107"/>
    </source>
</evidence>
<gene>
    <name evidence="5" type="ORF">EKO27_g1130</name>
</gene>
<dbReference type="Gene3D" id="3.40.50.720">
    <property type="entry name" value="NAD(P)-binding Rossmann-like Domain"/>
    <property type="match status" value="1"/>
</dbReference>
<dbReference type="SUPFAM" id="SSF51735">
    <property type="entry name" value="NAD(P)-binding Rossmann-fold domains"/>
    <property type="match status" value="1"/>
</dbReference>
<evidence type="ECO:0000256" key="2">
    <source>
        <dbReference type="ARBA" id="ARBA00005372"/>
    </source>
</evidence>
<sequence>MTILLLGGTGKTATRIAASLSAAGKPFLLASRRGPDAVVNGYPAVKFDWTVESTWAAPFEHGPVEAIYMMEPQSDQPWIPMIKFIDLARKKGVNRFVLCAGTTAAVGKDGMGRVWEHFIKTNVNFCVLRPSWFMENLIEPGLVYTISKLDKIFTATQNGQIPFVSADDIADVAYHALTDGKTYNCDFRVLGPQVLTYDKIAETLSEVLGRKIEHVKLDEAGRIEGLVQAGVSDYYARFITRIEALAAQDFEKATGDAVEKVTGHPPKSFKVFAEENKAVWASS</sequence>
<dbReference type="GO" id="GO:0035835">
    <property type="term" value="P:indole alkaloid biosynthetic process"/>
    <property type="evidence" value="ECO:0007669"/>
    <property type="project" value="UniProtKB-UniPathway"/>
</dbReference>
<dbReference type="InterPro" id="IPR051604">
    <property type="entry name" value="Ergot_Alk_Oxidoreductase"/>
</dbReference>
<evidence type="ECO:0008006" key="7">
    <source>
        <dbReference type="Google" id="ProtNLM"/>
    </source>
</evidence>